<evidence type="ECO:0000313" key="10">
    <source>
        <dbReference type="Proteomes" id="UP000199051"/>
    </source>
</evidence>
<dbReference type="RefSeq" id="WP_092777165.1">
    <property type="nucleotide sequence ID" value="NZ_FOGI01000004.1"/>
</dbReference>
<evidence type="ECO:0000256" key="2">
    <source>
        <dbReference type="ARBA" id="ARBA00005874"/>
    </source>
</evidence>
<keyword evidence="5" id="KW-0808">Transferase</keyword>
<comment type="catalytic activity">
    <reaction evidence="1">
        <text>2 alpha,alpha'-trehalose 6-mycolate = alpha,alpha'-trehalose 6,6'-bismycolate + alpha,alpha-trehalose</text>
        <dbReference type="Rhea" id="RHEA:23472"/>
        <dbReference type="ChEBI" id="CHEBI:16551"/>
        <dbReference type="ChEBI" id="CHEBI:18195"/>
        <dbReference type="ChEBI" id="CHEBI:18234"/>
        <dbReference type="EC" id="2.3.1.122"/>
    </reaction>
</comment>
<keyword evidence="9" id="KW-0378">Hydrolase</keyword>
<keyword evidence="10" id="KW-1185">Reference proteome</keyword>
<accession>A0A1H9R1F4</accession>
<dbReference type="InterPro" id="IPR000801">
    <property type="entry name" value="Esterase-like"/>
</dbReference>
<evidence type="ECO:0000256" key="4">
    <source>
        <dbReference type="ARBA" id="ARBA00013244"/>
    </source>
</evidence>
<evidence type="ECO:0000313" key="9">
    <source>
        <dbReference type="EMBL" id="SER66550.1"/>
    </source>
</evidence>
<dbReference type="InterPro" id="IPR006311">
    <property type="entry name" value="TAT_signal"/>
</dbReference>
<gene>
    <name evidence="9" type="ORF">SAMN04487818_104536</name>
</gene>
<dbReference type="Gene3D" id="3.40.50.1820">
    <property type="entry name" value="alpha/beta hydrolase"/>
    <property type="match status" value="1"/>
</dbReference>
<dbReference type="InterPro" id="IPR029058">
    <property type="entry name" value="AB_hydrolase_fold"/>
</dbReference>
<evidence type="ECO:0000256" key="5">
    <source>
        <dbReference type="ARBA" id="ARBA00022679"/>
    </source>
</evidence>
<evidence type="ECO:0000256" key="6">
    <source>
        <dbReference type="ARBA" id="ARBA00023315"/>
    </source>
</evidence>
<organism evidence="9 10">
    <name type="scientific">Actinokineospora terrae</name>
    <dbReference type="NCBI Taxonomy" id="155974"/>
    <lineage>
        <taxon>Bacteria</taxon>
        <taxon>Bacillati</taxon>
        <taxon>Actinomycetota</taxon>
        <taxon>Actinomycetes</taxon>
        <taxon>Pseudonocardiales</taxon>
        <taxon>Pseudonocardiaceae</taxon>
        <taxon>Actinokineospora</taxon>
    </lineage>
</organism>
<comment type="similarity">
    <text evidence="2">Belongs to the mycobacterial A85 antigen family.</text>
</comment>
<evidence type="ECO:0000256" key="3">
    <source>
        <dbReference type="ARBA" id="ARBA00012820"/>
    </source>
</evidence>
<dbReference type="EC" id="2.3.1.20" evidence="4"/>
<dbReference type="Pfam" id="PF00756">
    <property type="entry name" value="Esterase"/>
    <property type="match status" value="1"/>
</dbReference>
<dbReference type="GO" id="GO:0050348">
    <property type="term" value="F:trehalose O-mycolyltransferase activity"/>
    <property type="evidence" value="ECO:0007669"/>
    <property type="project" value="UniProtKB-EC"/>
</dbReference>
<evidence type="ECO:0000256" key="7">
    <source>
        <dbReference type="ARBA" id="ARBA00032572"/>
    </source>
</evidence>
<dbReference type="PANTHER" id="PTHR48098:SF1">
    <property type="entry name" value="DIACYLGLYCEROL ACYLTRANSFERASE_MYCOLYLTRANSFERASE AG85A"/>
    <property type="match status" value="1"/>
</dbReference>
<dbReference type="InterPro" id="IPR050583">
    <property type="entry name" value="Mycobacterial_A85_antigen"/>
</dbReference>
<dbReference type="PANTHER" id="PTHR48098">
    <property type="entry name" value="ENTEROCHELIN ESTERASE-RELATED"/>
    <property type="match status" value="1"/>
</dbReference>
<name>A0A1H9R1F4_9PSEU</name>
<dbReference type="EC" id="2.3.1.122" evidence="3"/>
<dbReference type="GO" id="GO:0016787">
    <property type="term" value="F:hydrolase activity"/>
    <property type="evidence" value="ECO:0007669"/>
    <property type="project" value="UniProtKB-KW"/>
</dbReference>
<dbReference type="STRING" id="155974.SAMN04487818_104536"/>
<dbReference type="PROSITE" id="PS51318">
    <property type="entry name" value="TAT"/>
    <property type="match status" value="1"/>
</dbReference>
<dbReference type="GO" id="GO:0004144">
    <property type="term" value="F:diacylglycerol O-acyltransferase activity"/>
    <property type="evidence" value="ECO:0007669"/>
    <property type="project" value="UniProtKB-EC"/>
</dbReference>
<sequence length="294" mass="31148">MAGFGSVRVSRRTLLVAGAAAATTGGIALGAATGALPVLTALAEAVGGVDPVIRTERVRSTARGTDVDLVTMLPTELPARNLPVCLFLHGLRGNARRAAPTGLARTLAKRVADGTLPPFAFVAIDGGDNYWHENHVGDNSMAMLLDEIPRWLAQRGLSTDPFACAGVSMGGFGALLYARRRAELGRPLNAVAAISPGLLMSWREMSTRRAFKNNTEWTALDPLRNIDKLGRTPVGIWCGTEDHFIEGTRKFIRLAKPEVAYTGPGGHGDSFYRGVVPSVLDFLGKHAPNAAAQG</sequence>
<protein>
    <recommendedName>
        <fullName evidence="7">Acyl-CoA:diacylglycerol acyltransferase</fullName>
        <ecNumber evidence="3">2.3.1.122</ecNumber>
        <ecNumber evidence="4">2.3.1.20</ecNumber>
    </recommendedName>
</protein>
<dbReference type="SUPFAM" id="SSF53474">
    <property type="entry name" value="alpha/beta-Hydrolases"/>
    <property type="match status" value="1"/>
</dbReference>
<dbReference type="Proteomes" id="UP000199051">
    <property type="component" value="Unassembled WGS sequence"/>
</dbReference>
<evidence type="ECO:0000256" key="1">
    <source>
        <dbReference type="ARBA" id="ARBA00000697"/>
    </source>
</evidence>
<proteinExistence type="inferred from homology"/>
<dbReference type="AlphaFoldDB" id="A0A1H9R1F4"/>
<reference evidence="10" key="1">
    <citation type="submission" date="2016-10" db="EMBL/GenBank/DDBJ databases">
        <authorList>
            <person name="Varghese N."/>
            <person name="Submissions S."/>
        </authorList>
    </citation>
    <scope>NUCLEOTIDE SEQUENCE [LARGE SCALE GENOMIC DNA]</scope>
    <source>
        <strain evidence="10">DSM 44260</strain>
    </source>
</reference>
<evidence type="ECO:0000256" key="8">
    <source>
        <dbReference type="ARBA" id="ARBA00048109"/>
    </source>
</evidence>
<keyword evidence="6" id="KW-0012">Acyltransferase</keyword>
<dbReference type="EMBL" id="FOGI01000004">
    <property type="protein sequence ID" value="SER66550.1"/>
    <property type="molecule type" value="Genomic_DNA"/>
</dbReference>
<comment type="catalytic activity">
    <reaction evidence="8">
        <text>an acyl-CoA + a 1,2-diacyl-sn-glycerol = a triacyl-sn-glycerol + CoA</text>
        <dbReference type="Rhea" id="RHEA:10868"/>
        <dbReference type="ChEBI" id="CHEBI:17815"/>
        <dbReference type="ChEBI" id="CHEBI:57287"/>
        <dbReference type="ChEBI" id="CHEBI:58342"/>
        <dbReference type="ChEBI" id="CHEBI:64615"/>
        <dbReference type="EC" id="2.3.1.20"/>
    </reaction>
</comment>